<dbReference type="GO" id="GO:0006508">
    <property type="term" value="P:proteolysis"/>
    <property type="evidence" value="ECO:0007669"/>
    <property type="project" value="UniProtKB-KW"/>
</dbReference>
<evidence type="ECO:0000256" key="8">
    <source>
        <dbReference type="PIRSR" id="PIRSR001123-2"/>
    </source>
</evidence>
<dbReference type="PIRSF" id="PIRSF001123">
    <property type="entry name" value="PepA_GA"/>
    <property type="match status" value="1"/>
</dbReference>
<keyword evidence="4 8" id="KW-0479">Metal-binding</keyword>
<keyword evidence="10" id="KW-1185">Reference proteome</keyword>
<sequence length="344" mass="36787">MLLKKLTEAYGVSGDENDVRQILKEELTPIAEEITTDTLGNLYVKKGIGRKPRVMLASHMDEIGLMVVGFEKSGLLRVTKVGGIDNRVLVSKAVVVGKRRIPGVIGAKAVHLQKPNERKKAINIDNLYIDIGVRSQDEAEKMVQVGDYVAFSATTREAGDNCLIGKAFDNRAGCAILAELLKEDLDLELTGVFTVQEEVGLRGAGVAAYSVHPDIALIIESTSASDVMDTKEAAHVTTLGGGPAVTLMDSSFIAPQYMVDLVVGTAEKLDIPFQFRRLTTAGTDAGKIHQTHAGISSAVIAVPCRYIHSPASIISQEDYQNTLRLAKGILNAIAEGGLPHEGSA</sequence>
<evidence type="ECO:0000256" key="3">
    <source>
        <dbReference type="ARBA" id="ARBA00022670"/>
    </source>
</evidence>
<keyword evidence="2" id="KW-0031">Aminopeptidase</keyword>
<comment type="cofactor">
    <cofactor evidence="8">
        <name>a divalent metal cation</name>
        <dbReference type="ChEBI" id="CHEBI:60240"/>
    </cofactor>
    <text evidence="8">Binds 2 divalent metal cations per subunit.</text>
</comment>
<feature type="binding site" evidence="8">
    <location>
        <position position="59"/>
    </location>
    <ligand>
        <name>Zn(2+)</name>
        <dbReference type="ChEBI" id="CHEBI:29105"/>
        <label>1</label>
    </ligand>
</feature>
<dbReference type="InterPro" id="IPR023367">
    <property type="entry name" value="Peptidase_M42_dom2"/>
</dbReference>
<dbReference type="SUPFAM" id="SSF53187">
    <property type="entry name" value="Zn-dependent exopeptidases"/>
    <property type="match status" value="1"/>
</dbReference>
<keyword evidence="5" id="KW-0378">Hydrolase</keyword>
<evidence type="ECO:0000256" key="2">
    <source>
        <dbReference type="ARBA" id="ARBA00022438"/>
    </source>
</evidence>
<evidence type="ECO:0000256" key="6">
    <source>
        <dbReference type="PIRNR" id="PIRNR001123"/>
    </source>
</evidence>
<gene>
    <name evidence="9" type="ORF">DealDRAFT_2006</name>
</gene>
<feature type="binding site" evidence="8">
    <location>
        <position position="308"/>
    </location>
    <ligand>
        <name>Zn(2+)</name>
        <dbReference type="ChEBI" id="CHEBI:29105"/>
        <label>2</label>
    </ligand>
</feature>
<feature type="active site" description="Proton acceptor" evidence="7">
    <location>
        <position position="197"/>
    </location>
</feature>
<protein>
    <submittedName>
        <fullName evidence="9">Peptidase M42 family protein</fullName>
    </submittedName>
</protein>
<feature type="binding site" evidence="8">
    <location>
        <position position="169"/>
    </location>
    <ligand>
        <name>Zn(2+)</name>
        <dbReference type="ChEBI" id="CHEBI:29105"/>
        <label>2</label>
    </ligand>
</feature>
<dbReference type="EMBL" id="ACJM01000009">
    <property type="protein sequence ID" value="EEG77253.1"/>
    <property type="molecule type" value="Genomic_DNA"/>
</dbReference>
<evidence type="ECO:0000256" key="1">
    <source>
        <dbReference type="ARBA" id="ARBA00006272"/>
    </source>
</evidence>
<dbReference type="Gene3D" id="2.40.30.40">
    <property type="entry name" value="Peptidase M42, domain 2"/>
    <property type="match status" value="1"/>
</dbReference>
<name>C0GHP7_DETAL</name>
<feature type="binding site" evidence="8">
    <location>
        <position position="198"/>
    </location>
    <ligand>
        <name>Zn(2+)</name>
        <dbReference type="ChEBI" id="CHEBI:29105"/>
        <label>2</label>
    </ligand>
</feature>
<evidence type="ECO:0000256" key="7">
    <source>
        <dbReference type="PIRSR" id="PIRSR001123-1"/>
    </source>
</evidence>
<dbReference type="RefSeq" id="WP_008517087.1">
    <property type="nucleotide sequence ID" value="NZ_ACJM01000009.1"/>
</dbReference>
<evidence type="ECO:0000256" key="4">
    <source>
        <dbReference type="ARBA" id="ARBA00022723"/>
    </source>
</evidence>
<dbReference type="SUPFAM" id="SSF101821">
    <property type="entry name" value="Aminopeptidase/glucanase lid domain"/>
    <property type="match status" value="1"/>
</dbReference>
<dbReference type="STRING" id="555088.DealDRAFT_2006"/>
<evidence type="ECO:0000313" key="10">
    <source>
        <dbReference type="Proteomes" id="UP000006443"/>
    </source>
</evidence>
<evidence type="ECO:0000256" key="5">
    <source>
        <dbReference type="ARBA" id="ARBA00022801"/>
    </source>
</evidence>
<dbReference type="InterPro" id="IPR008007">
    <property type="entry name" value="Peptidase_M42"/>
</dbReference>
<comment type="caution">
    <text evidence="9">The sequence shown here is derived from an EMBL/GenBank/DDBJ whole genome shotgun (WGS) entry which is preliminary data.</text>
</comment>
<keyword evidence="3" id="KW-0645">Protease</keyword>
<dbReference type="OrthoDB" id="9772053at2"/>
<feature type="binding site" evidence="8">
    <location>
        <position position="220"/>
    </location>
    <ligand>
        <name>Zn(2+)</name>
        <dbReference type="ChEBI" id="CHEBI:29105"/>
        <label>1</label>
    </ligand>
</feature>
<reference evidence="9 10" key="1">
    <citation type="submission" date="2009-02" db="EMBL/GenBank/DDBJ databases">
        <title>Sequencing of the draft genome and assembly of Dethiobacter alkaliphilus AHT 1.</title>
        <authorList>
            <consortium name="US DOE Joint Genome Institute (JGI-PGF)"/>
            <person name="Lucas S."/>
            <person name="Copeland A."/>
            <person name="Lapidus A."/>
            <person name="Glavina del Rio T."/>
            <person name="Dalin E."/>
            <person name="Tice H."/>
            <person name="Bruce D."/>
            <person name="Goodwin L."/>
            <person name="Pitluck S."/>
            <person name="Larimer F."/>
            <person name="Land M.L."/>
            <person name="Hauser L."/>
            <person name="Muyzer G."/>
        </authorList>
    </citation>
    <scope>NUCLEOTIDE SEQUENCE [LARGE SCALE GENOMIC DNA]</scope>
    <source>
        <strain evidence="9 10">AHT 1</strain>
    </source>
</reference>
<dbReference type="AlphaFoldDB" id="C0GHP7"/>
<evidence type="ECO:0000313" key="9">
    <source>
        <dbReference type="EMBL" id="EEG77253.1"/>
    </source>
</evidence>
<dbReference type="Proteomes" id="UP000006443">
    <property type="component" value="Unassembled WGS sequence"/>
</dbReference>
<comment type="similarity">
    <text evidence="1 6">Belongs to the peptidase M42 family.</text>
</comment>
<dbReference type="Gene3D" id="3.40.630.10">
    <property type="entry name" value="Zn peptidases"/>
    <property type="match status" value="1"/>
</dbReference>
<accession>C0GHP7</accession>
<dbReference type="PANTHER" id="PTHR32481">
    <property type="entry name" value="AMINOPEPTIDASE"/>
    <property type="match status" value="1"/>
</dbReference>
<dbReference type="Pfam" id="PF05343">
    <property type="entry name" value="Peptidase_M42"/>
    <property type="match status" value="1"/>
</dbReference>
<proteinExistence type="inferred from homology"/>
<dbReference type="GO" id="GO:0046872">
    <property type="term" value="F:metal ion binding"/>
    <property type="evidence" value="ECO:0007669"/>
    <property type="project" value="UniProtKB-UniRule"/>
</dbReference>
<dbReference type="eggNOG" id="COG1363">
    <property type="taxonomic scope" value="Bacteria"/>
</dbReference>
<dbReference type="GO" id="GO:0004177">
    <property type="term" value="F:aminopeptidase activity"/>
    <property type="evidence" value="ECO:0007669"/>
    <property type="project" value="UniProtKB-UniRule"/>
</dbReference>
<dbReference type="PANTHER" id="PTHR32481:SF5">
    <property type="entry name" value="ENDOGLUCANASE"/>
    <property type="match status" value="1"/>
</dbReference>
<dbReference type="CDD" id="cd05656">
    <property type="entry name" value="M42_Frv"/>
    <property type="match status" value="1"/>
</dbReference>
<dbReference type="InterPro" id="IPR051464">
    <property type="entry name" value="Peptidase_M42_aminopept"/>
</dbReference>
<organism evidence="9 10">
    <name type="scientific">Dethiobacter alkaliphilus AHT 1</name>
    <dbReference type="NCBI Taxonomy" id="555088"/>
    <lineage>
        <taxon>Bacteria</taxon>
        <taxon>Bacillati</taxon>
        <taxon>Bacillota</taxon>
        <taxon>Dethiobacteria</taxon>
        <taxon>Dethiobacterales</taxon>
        <taxon>Dethiobacteraceae</taxon>
        <taxon>Dethiobacter</taxon>
    </lineage>
</organism>
<feature type="binding site" evidence="8">
    <location>
        <position position="169"/>
    </location>
    <ligand>
        <name>Zn(2+)</name>
        <dbReference type="ChEBI" id="CHEBI:29105"/>
        <label>1</label>
    </ligand>
</feature>